<sequence>MRPEIPQRYITLEETAEFLSCSTRTVRRLMAKGKLRFYRLGGNPRFILEEVHQAVQRTANKSRRRKRVANIPSQEYKSRPKILLAKTAIGGQNNG</sequence>
<dbReference type="NCBIfam" id="TIGR01764">
    <property type="entry name" value="excise"/>
    <property type="match status" value="1"/>
</dbReference>
<name>A0A1E3XC49_9BACT</name>
<evidence type="ECO:0000313" key="3">
    <source>
        <dbReference type="Proteomes" id="UP000094056"/>
    </source>
</evidence>
<reference evidence="2 3" key="1">
    <citation type="submission" date="2016-07" db="EMBL/GenBank/DDBJ databases">
        <title>Draft genome of Scalindua rubra, obtained from a brine-seawater interface in the Red Sea, sheds light on salt adaptation in anammox bacteria.</title>
        <authorList>
            <person name="Speth D.R."/>
            <person name="Lagkouvardos I."/>
            <person name="Wang Y."/>
            <person name="Qian P.-Y."/>
            <person name="Dutilh B.E."/>
            <person name="Jetten M.S."/>
        </authorList>
    </citation>
    <scope>NUCLEOTIDE SEQUENCE [LARGE SCALE GENOMIC DNA]</scope>
    <source>
        <strain evidence="2">BSI-1</strain>
    </source>
</reference>
<dbReference type="SUPFAM" id="SSF46955">
    <property type="entry name" value="Putative DNA-binding domain"/>
    <property type="match status" value="1"/>
</dbReference>
<organism evidence="2 3">
    <name type="scientific">Candidatus Scalindua rubra</name>
    <dbReference type="NCBI Taxonomy" id="1872076"/>
    <lineage>
        <taxon>Bacteria</taxon>
        <taxon>Pseudomonadati</taxon>
        <taxon>Planctomycetota</taxon>
        <taxon>Candidatus Brocadiia</taxon>
        <taxon>Candidatus Brocadiales</taxon>
        <taxon>Candidatus Scalinduaceae</taxon>
        <taxon>Candidatus Scalindua</taxon>
    </lineage>
</organism>
<gene>
    <name evidence="2" type="ORF">SCARUB_01661</name>
</gene>
<accession>A0A1E3XC49</accession>
<evidence type="ECO:0000259" key="1">
    <source>
        <dbReference type="Pfam" id="PF12728"/>
    </source>
</evidence>
<comment type="caution">
    <text evidence="2">The sequence shown here is derived from an EMBL/GenBank/DDBJ whole genome shotgun (WGS) entry which is preliminary data.</text>
</comment>
<dbReference type="EMBL" id="MAYW01000035">
    <property type="protein sequence ID" value="ODS33183.1"/>
    <property type="molecule type" value="Genomic_DNA"/>
</dbReference>
<dbReference type="InterPro" id="IPR041657">
    <property type="entry name" value="HTH_17"/>
</dbReference>
<protein>
    <submittedName>
        <fullName evidence="2">Helix-turn-helix domain protein</fullName>
    </submittedName>
</protein>
<dbReference type="InterPro" id="IPR009061">
    <property type="entry name" value="DNA-bd_dom_put_sf"/>
</dbReference>
<dbReference type="AlphaFoldDB" id="A0A1E3XC49"/>
<dbReference type="Proteomes" id="UP000094056">
    <property type="component" value="Unassembled WGS sequence"/>
</dbReference>
<dbReference type="InterPro" id="IPR010093">
    <property type="entry name" value="SinI_DNA-bd"/>
</dbReference>
<dbReference type="GO" id="GO:0003677">
    <property type="term" value="F:DNA binding"/>
    <property type="evidence" value="ECO:0007669"/>
    <property type="project" value="InterPro"/>
</dbReference>
<evidence type="ECO:0000313" key="2">
    <source>
        <dbReference type="EMBL" id="ODS33183.1"/>
    </source>
</evidence>
<proteinExistence type="predicted"/>
<dbReference type="Pfam" id="PF12728">
    <property type="entry name" value="HTH_17"/>
    <property type="match status" value="1"/>
</dbReference>
<feature type="domain" description="Helix-turn-helix" evidence="1">
    <location>
        <begin position="9"/>
        <end position="56"/>
    </location>
</feature>